<dbReference type="PROSITE" id="PS50850">
    <property type="entry name" value="MFS"/>
    <property type="match status" value="1"/>
</dbReference>
<evidence type="ECO:0000256" key="6">
    <source>
        <dbReference type="SAM" id="Phobius"/>
    </source>
</evidence>
<feature type="transmembrane region" description="Helical" evidence="6">
    <location>
        <begin position="436"/>
        <end position="454"/>
    </location>
</feature>
<evidence type="ECO:0000256" key="2">
    <source>
        <dbReference type="ARBA" id="ARBA00010992"/>
    </source>
</evidence>
<dbReference type="AlphaFoldDB" id="A0A6A6CFF0"/>
<comment type="subcellular location">
    <subcellularLocation>
        <location evidence="1">Membrane</location>
        <topology evidence="1">Multi-pass membrane protein</topology>
    </subcellularLocation>
</comment>
<dbReference type="InterPro" id="IPR036259">
    <property type="entry name" value="MFS_trans_sf"/>
</dbReference>
<feature type="transmembrane region" description="Helical" evidence="6">
    <location>
        <begin position="32"/>
        <end position="49"/>
    </location>
</feature>
<dbReference type="RefSeq" id="XP_033666262.1">
    <property type="nucleotide sequence ID" value="XM_033810637.1"/>
</dbReference>
<keyword evidence="5 6" id="KW-0472">Membrane</keyword>
<organism evidence="8 9">
    <name type="scientific">Zasmidium cellare ATCC 36951</name>
    <dbReference type="NCBI Taxonomy" id="1080233"/>
    <lineage>
        <taxon>Eukaryota</taxon>
        <taxon>Fungi</taxon>
        <taxon>Dikarya</taxon>
        <taxon>Ascomycota</taxon>
        <taxon>Pezizomycotina</taxon>
        <taxon>Dothideomycetes</taxon>
        <taxon>Dothideomycetidae</taxon>
        <taxon>Mycosphaerellales</taxon>
        <taxon>Mycosphaerellaceae</taxon>
        <taxon>Zasmidium</taxon>
    </lineage>
</organism>
<feature type="transmembrane region" description="Helical" evidence="6">
    <location>
        <begin position="372"/>
        <end position="393"/>
    </location>
</feature>
<accession>A0A6A6CFF0</accession>
<evidence type="ECO:0000259" key="7">
    <source>
        <dbReference type="PROSITE" id="PS50850"/>
    </source>
</evidence>
<evidence type="ECO:0000256" key="4">
    <source>
        <dbReference type="ARBA" id="ARBA00022989"/>
    </source>
</evidence>
<feature type="transmembrane region" description="Helical" evidence="6">
    <location>
        <begin position="171"/>
        <end position="194"/>
    </location>
</feature>
<comment type="similarity">
    <text evidence="2">Belongs to the major facilitator superfamily. Sugar transporter (TC 2.A.1.1) family.</text>
</comment>
<dbReference type="InterPro" id="IPR005829">
    <property type="entry name" value="Sugar_transporter_CS"/>
</dbReference>
<dbReference type="InterPro" id="IPR020846">
    <property type="entry name" value="MFS_dom"/>
</dbReference>
<evidence type="ECO:0000256" key="3">
    <source>
        <dbReference type="ARBA" id="ARBA00022692"/>
    </source>
</evidence>
<dbReference type="Gene3D" id="1.20.1250.20">
    <property type="entry name" value="MFS general substrate transporter like domains"/>
    <property type="match status" value="1"/>
</dbReference>
<feature type="transmembrane region" description="Helical" evidence="6">
    <location>
        <begin position="115"/>
        <end position="132"/>
    </location>
</feature>
<feature type="transmembrane region" description="Helical" evidence="6">
    <location>
        <begin position="341"/>
        <end position="363"/>
    </location>
</feature>
<dbReference type="Proteomes" id="UP000799537">
    <property type="component" value="Unassembled WGS sequence"/>
</dbReference>
<dbReference type="PANTHER" id="PTHR48022">
    <property type="entry name" value="PLASTIDIC GLUCOSE TRANSPORTER 4"/>
    <property type="match status" value="1"/>
</dbReference>
<dbReference type="GO" id="GO:0005351">
    <property type="term" value="F:carbohydrate:proton symporter activity"/>
    <property type="evidence" value="ECO:0007669"/>
    <property type="project" value="TreeGrafter"/>
</dbReference>
<dbReference type="InterPro" id="IPR050360">
    <property type="entry name" value="MFS_Sugar_Transporters"/>
</dbReference>
<keyword evidence="9" id="KW-1185">Reference proteome</keyword>
<evidence type="ECO:0000256" key="5">
    <source>
        <dbReference type="ARBA" id="ARBA00023136"/>
    </source>
</evidence>
<evidence type="ECO:0000313" key="9">
    <source>
        <dbReference type="Proteomes" id="UP000799537"/>
    </source>
</evidence>
<dbReference type="SUPFAM" id="SSF103473">
    <property type="entry name" value="MFS general substrate transporter"/>
    <property type="match status" value="1"/>
</dbReference>
<feature type="transmembrane region" description="Helical" evidence="6">
    <location>
        <begin position="85"/>
        <end position="103"/>
    </location>
</feature>
<dbReference type="OrthoDB" id="5296287at2759"/>
<feature type="transmembrane region" description="Helical" evidence="6">
    <location>
        <begin position="405"/>
        <end position="424"/>
    </location>
</feature>
<keyword evidence="3 6" id="KW-0812">Transmembrane</keyword>
<dbReference type="Pfam" id="PF00083">
    <property type="entry name" value="Sugar_tr"/>
    <property type="match status" value="1"/>
</dbReference>
<feature type="transmembrane region" description="Helical" evidence="6">
    <location>
        <begin position="306"/>
        <end position="329"/>
    </location>
</feature>
<reference evidence="8" key="1">
    <citation type="journal article" date="2020" name="Stud. Mycol.">
        <title>101 Dothideomycetes genomes: a test case for predicting lifestyles and emergence of pathogens.</title>
        <authorList>
            <person name="Haridas S."/>
            <person name="Albert R."/>
            <person name="Binder M."/>
            <person name="Bloem J."/>
            <person name="Labutti K."/>
            <person name="Salamov A."/>
            <person name="Andreopoulos B."/>
            <person name="Baker S."/>
            <person name="Barry K."/>
            <person name="Bills G."/>
            <person name="Bluhm B."/>
            <person name="Cannon C."/>
            <person name="Castanera R."/>
            <person name="Culley D."/>
            <person name="Daum C."/>
            <person name="Ezra D."/>
            <person name="Gonzalez J."/>
            <person name="Henrissat B."/>
            <person name="Kuo A."/>
            <person name="Liang C."/>
            <person name="Lipzen A."/>
            <person name="Lutzoni F."/>
            <person name="Magnuson J."/>
            <person name="Mondo S."/>
            <person name="Nolan M."/>
            <person name="Ohm R."/>
            <person name="Pangilinan J."/>
            <person name="Park H.-J."/>
            <person name="Ramirez L."/>
            <person name="Alfaro M."/>
            <person name="Sun H."/>
            <person name="Tritt A."/>
            <person name="Yoshinaga Y."/>
            <person name="Zwiers L.-H."/>
            <person name="Turgeon B."/>
            <person name="Goodwin S."/>
            <person name="Spatafora J."/>
            <person name="Crous P."/>
            <person name="Grigoriev I."/>
        </authorList>
    </citation>
    <scope>NUCLEOTIDE SEQUENCE</scope>
    <source>
        <strain evidence="8">ATCC 36951</strain>
    </source>
</reference>
<dbReference type="GeneID" id="54563909"/>
<feature type="transmembrane region" description="Helical" evidence="6">
    <location>
        <begin position="466"/>
        <end position="487"/>
    </location>
</feature>
<protein>
    <recommendedName>
        <fullName evidence="7">Major facilitator superfamily (MFS) profile domain-containing protein</fullName>
    </recommendedName>
</protein>
<dbReference type="GO" id="GO:0016020">
    <property type="term" value="C:membrane"/>
    <property type="evidence" value="ECO:0007669"/>
    <property type="project" value="UniProtKB-SubCell"/>
</dbReference>
<proteinExistence type="inferred from homology"/>
<evidence type="ECO:0000256" key="1">
    <source>
        <dbReference type="ARBA" id="ARBA00004141"/>
    </source>
</evidence>
<dbReference type="EMBL" id="ML993600">
    <property type="protein sequence ID" value="KAF2165373.1"/>
    <property type="molecule type" value="Genomic_DNA"/>
</dbReference>
<gene>
    <name evidence="8" type="ORF">M409DRAFT_36910</name>
</gene>
<keyword evidence="4 6" id="KW-1133">Transmembrane helix</keyword>
<dbReference type="PROSITE" id="PS00216">
    <property type="entry name" value="SUGAR_TRANSPORT_1"/>
    <property type="match status" value="1"/>
</dbReference>
<evidence type="ECO:0000313" key="8">
    <source>
        <dbReference type="EMBL" id="KAF2165373.1"/>
    </source>
</evidence>
<feature type="transmembrane region" description="Helical" evidence="6">
    <location>
        <begin position="138"/>
        <end position="159"/>
    </location>
</feature>
<dbReference type="InterPro" id="IPR005828">
    <property type="entry name" value="MFS_sugar_transport-like"/>
</dbReference>
<sequence>MHSLQAKINKTFTESALAQYGRNIRSSPRQLFLNRHLTFTALFYATGAIPQTWDQGSSSTIANLTSFQHHFGISSGTNASAIKNFISFFYIGAAVGAFLCFFINDRIGRLWSLRLYMLVWIVGQMTAVGAPRGTSGLYAARIISGMGMGALCSTANMSLAEIAPAEIRGLLVSWYAVAMGVALVCSNFCVLGVYLHVAPIRLQYQIVWFAPCICLFVWIIASFWACESPRWLFLTDRPDQAVNALVQLRSLPADHPRVQFEIEEIKESVRKQTQFQPANSRTPGLWFIVKDAFTVPANLRRFQQVFVFYILQAITGANSITSYLVPILAIIGDTGGTARHIFISGMYGVAKLCFALISSFFLIDALGRRKSLFIGATTQMITDIYIGVFIKVQQSQSVSHGASEGAIAMIFIHAFGYAVGMYLFGGEIWPNHLRSFGSSVTQVFHWLLHYAMSYATPSLLEATDNWGAFIFFAAWCAVTILYVFLFVPETAGISVEELDELFQGSWFNAYRRKSRPKTSVVLDGEDGDDVR</sequence>
<feature type="domain" description="Major facilitator superfamily (MFS) profile" evidence="7">
    <location>
        <begin position="40"/>
        <end position="491"/>
    </location>
</feature>
<dbReference type="PANTHER" id="PTHR48022:SF59">
    <property type="entry name" value="MAJOR FACILITATOR SUPERFAMILY (MFS) PROFILE DOMAIN-CONTAINING PROTEIN"/>
    <property type="match status" value="1"/>
</dbReference>
<name>A0A6A6CFF0_ZASCE</name>
<feature type="transmembrane region" description="Helical" evidence="6">
    <location>
        <begin position="206"/>
        <end position="226"/>
    </location>
</feature>